<protein>
    <recommendedName>
        <fullName evidence="3">Transcription factor domain-containing protein</fullName>
    </recommendedName>
</protein>
<sequence length="139" mass="15548">SLLWSHGCYDVWQSRCELQRVVDPENGIIRLRDVDPRWVALLFASLAGNIASANKSDFDSQAIEEVEAAKLQVMWYKASVVFPNVGQFTVNHDVKSIQTIGILIMSAHTVGFSREFHALLGAALRIAFPRAHTRGLRDL</sequence>
<comment type="caution">
    <text evidence="1">The sequence shown here is derived from an EMBL/GenBank/DDBJ whole genome shotgun (WGS) entry which is preliminary data.</text>
</comment>
<dbReference type="HOGENOM" id="CLU_1849849_0_0_1"/>
<dbReference type="STRING" id="1182543.W9WU40"/>
<evidence type="ECO:0000313" key="1">
    <source>
        <dbReference type="EMBL" id="EXJ68545.1"/>
    </source>
</evidence>
<dbReference type="OrthoDB" id="410267at2759"/>
<gene>
    <name evidence="1" type="ORF">A1O5_08338</name>
</gene>
<proteinExistence type="predicted"/>
<dbReference type="EMBL" id="AMGX01000013">
    <property type="protein sequence ID" value="EXJ68545.1"/>
    <property type="molecule type" value="Genomic_DNA"/>
</dbReference>
<feature type="non-terminal residue" evidence="1">
    <location>
        <position position="1"/>
    </location>
</feature>
<dbReference type="GeneID" id="19193038"/>
<name>W9WU40_9EURO</name>
<dbReference type="RefSeq" id="XP_007747111.1">
    <property type="nucleotide sequence ID" value="XM_007748921.1"/>
</dbReference>
<dbReference type="Proteomes" id="UP000019471">
    <property type="component" value="Unassembled WGS sequence"/>
</dbReference>
<organism evidence="1 2">
    <name type="scientific">Cladophialophora psammophila CBS 110553</name>
    <dbReference type="NCBI Taxonomy" id="1182543"/>
    <lineage>
        <taxon>Eukaryota</taxon>
        <taxon>Fungi</taxon>
        <taxon>Dikarya</taxon>
        <taxon>Ascomycota</taxon>
        <taxon>Pezizomycotina</taxon>
        <taxon>Eurotiomycetes</taxon>
        <taxon>Chaetothyriomycetidae</taxon>
        <taxon>Chaetothyriales</taxon>
        <taxon>Herpotrichiellaceae</taxon>
        <taxon>Cladophialophora</taxon>
    </lineage>
</organism>
<evidence type="ECO:0000313" key="2">
    <source>
        <dbReference type="Proteomes" id="UP000019471"/>
    </source>
</evidence>
<reference evidence="1 2" key="1">
    <citation type="submission" date="2013-03" db="EMBL/GenBank/DDBJ databases">
        <title>The Genome Sequence of Cladophialophora psammophila CBS 110553.</title>
        <authorList>
            <consortium name="The Broad Institute Genomics Platform"/>
            <person name="Cuomo C."/>
            <person name="de Hoog S."/>
            <person name="Gorbushina A."/>
            <person name="Walker B."/>
            <person name="Young S.K."/>
            <person name="Zeng Q."/>
            <person name="Gargeya S."/>
            <person name="Fitzgerald M."/>
            <person name="Haas B."/>
            <person name="Abouelleil A."/>
            <person name="Allen A.W."/>
            <person name="Alvarado L."/>
            <person name="Arachchi H.M."/>
            <person name="Berlin A.M."/>
            <person name="Chapman S.B."/>
            <person name="Gainer-Dewar J."/>
            <person name="Goldberg J."/>
            <person name="Griggs A."/>
            <person name="Gujja S."/>
            <person name="Hansen M."/>
            <person name="Howarth C."/>
            <person name="Imamovic A."/>
            <person name="Ireland A."/>
            <person name="Larimer J."/>
            <person name="McCowan C."/>
            <person name="Murphy C."/>
            <person name="Pearson M."/>
            <person name="Poon T.W."/>
            <person name="Priest M."/>
            <person name="Roberts A."/>
            <person name="Saif S."/>
            <person name="Shea T."/>
            <person name="Sisk P."/>
            <person name="Sykes S."/>
            <person name="Wortman J."/>
            <person name="Nusbaum C."/>
            <person name="Birren B."/>
        </authorList>
    </citation>
    <scope>NUCLEOTIDE SEQUENCE [LARGE SCALE GENOMIC DNA]</scope>
    <source>
        <strain evidence="1 2">CBS 110553</strain>
    </source>
</reference>
<dbReference type="AlphaFoldDB" id="W9WU40"/>
<accession>W9WU40</accession>
<evidence type="ECO:0008006" key="3">
    <source>
        <dbReference type="Google" id="ProtNLM"/>
    </source>
</evidence>
<keyword evidence="2" id="KW-1185">Reference proteome</keyword>